<dbReference type="GO" id="GO:0004534">
    <property type="term" value="F:5'-3' RNA exonuclease activity"/>
    <property type="evidence" value="ECO:0007669"/>
    <property type="project" value="TreeGrafter"/>
</dbReference>
<dbReference type="PANTHER" id="PTHR42924">
    <property type="entry name" value="EXONUCLEASE"/>
    <property type="match status" value="1"/>
</dbReference>
<dbReference type="Gene3D" id="3.20.20.140">
    <property type="entry name" value="Metal-dependent hydrolases"/>
    <property type="match status" value="1"/>
</dbReference>
<dbReference type="Gene3D" id="1.10.150.650">
    <property type="match status" value="1"/>
</dbReference>
<proteinExistence type="predicted"/>
<evidence type="ECO:0000313" key="2">
    <source>
        <dbReference type="EMBL" id="PXV95450.1"/>
    </source>
</evidence>
<dbReference type="Proteomes" id="UP000247523">
    <property type="component" value="Unassembled WGS sequence"/>
</dbReference>
<dbReference type="Pfam" id="PF02811">
    <property type="entry name" value="PHP"/>
    <property type="match status" value="1"/>
</dbReference>
<dbReference type="SMART" id="SM00481">
    <property type="entry name" value="POLIIIAc"/>
    <property type="match status" value="1"/>
</dbReference>
<feature type="domain" description="Polymerase/histidinol phosphatase N-terminal" evidence="1">
    <location>
        <begin position="4"/>
        <end position="69"/>
    </location>
</feature>
<evidence type="ECO:0000313" key="3">
    <source>
        <dbReference type="Proteomes" id="UP000247523"/>
    </source>
</evidence>
<dbReference type="GO" id="GO:0035312">
    <property type="term" value="F:5'-3' DNA exonuclease activity"/>
    <property type="evidence" value="ECO:0007669"/>
    <property type="project" value="TreeGrafter"/>
</dbReference>
<dbReference type="InterPro" id="IPR004013">
    <property type="entry name" value="PHP_dom"/>
</dbReference>
<sequence>MLKADMHTHTLRSDSSNSAVDTIQSALRNGIDILSFVDHDTIPNIAREMQLSKEYKITIISGIECEWMDYETGNAAHILGYRIKDYSYIKKLCDSVIEQRNENTINQIKILQKSGYDISVEEVTQSTEEPCLYTQNILYVLWKKGMIRELFGEFNQKIFKKGGIAYKTIEYPKTEQIVEAIVKGGGFAVLAHPGQQNNFYLIEDLVKAGLSGVELIHPSNNVKHRELIKKYADKYHLFMTGGSDCHGILSKSGGNIGDYYIEVNQVEDLFTIS</sequence>
<dbReference type="SUPFAM" id="SSF89550">
    <property type="entry name" value="PHP domain-like"/>
    <property type="match status" value="1"/>
</dbReference>
<evidence type="ECO:0000259" key="1">
    <source>
        <dbReference type="SMART" id="SM00481"/>
    </source>
</evidence>
<comment type="caution">
    <text evidence="2">The sequence shown here is derived from an EMBL/GenBank/DDBJ whole genome shotgun (WGS) entry which is preliminary data.</text>
</comment>
<dbReference type="PANTHER" id="PTHR42924:SF3">
    <property type="entry name" value="POLYMERASE_HISTIDINOL PHOSPHATASE N-TERMINAL DOMAIN-CONTAINING PROTEIN"/>
    <property type="match status" value="1"/>
</dbReference>
<dbReference type="InterPro" id="IPR003141">
    <property type="entry name" value="Pol/His_phosphatase_N"/>
</dbReference>
<name>A0A318ESG8_9FIRM</name>
<dbReference type="EMBL" id="QICS01000001">
    <property type="protein sequence ID" value="PXV95450.1"/>
    <property type="molecule type" value="Genomic_DNA"/>
</dbReference>
<dbReference type="InterPro" id="IPR016195">
    <property type="entry name" value="Pol/histidinol_Pase-like"/>
</dbReference>
<protein>
    <recommendedName>
        <fullName evidence="1">Polymerase/histidinol phosphatase N-terminal domain-containing protein</fullName>
    </recommendedName>
</protein>
<reference evidence="2 3" key="1">
    <citation type="submission" date="2018-05" db="EMBL/GenBank/DDBJ databases">
        <title>Genomic Encyclopedia of Type Strains, Phase IV (KMG-IV): sequencing the most valuable type-strain genomes for metagenomic binning, comparative biology and taxonomic classification.</title>
        <authorList>
            <person name="Goeker M."/>
        </authorList>
    </citation>
    <scope>NUCLEOTIDE SEQUENCE [LARGE SCALE GENOMIC DNA]</scope>
    <source>
        <strain evidence="2 3">DSM 28816</strain>
    </source>
</reference>
<accession>A0A318ESG8</accession>
<dbReference type="AlphaFoldDB" id="A0A318ESG8"/>
<dbReference type="CDD" id="cd07438">
    <property type="entry name" value="PHP_HisPPase_AMP"/>
    <property type="match status" value="1"/>
</dbReference>
<dbReference type="InterPro" id="IPR052018">
    <property type="entry name" value="PHP_domain"/>
</dbReference>
<organism evidence="2 3">
    <name type="scientific">Lachnotalea glycerini</name>
    <dbReference type="NCBI Taxonomy" id="1763509"/>
    <lineage>
        <taxon>Bacteria</taxon>
        <taxon>Bacillati</taxon>
        <taxon>Bacillota</taxon>
        <taxon>Clostridia</taxon>
        <taxon>Lachnospirales</taxon>
        <taxon>Lachnospiraceae</taxon>
        <taxon>Lachnotalea</taxon>
    </lineage>
</organism>
<gene>
    <name evidence="2" type="ORF">C8E03_10179</name>
</gene>
<dbReference type="RefSeq" id="WP_110289959.1">
    <property type="nucleotide sequence ID" value="NZ_QICS01000001.1"/>
</dbReference>